<proteinExistence type="predicted"/>
<dbReference type="GO" id="GO:0004674">
    <property type="term" value="F:protein serine/threonine kinase activity"/>
    <property type="evidence" value="ECO:0007669"/>
    <property type="project" value="UniProtKB-EC"/>
</dbReference>
<keyword evidence="3 8" id="KW-0418">Kinase</keyword>
<dbReference type="PANTHER" id="PTHR43289">
    <property type="entry name" value="MITOGEN-ACTIVATED PROTEIN KINASE KINASE KINASE 20-RELATED"/>
    <property type="match status" value="1"/>
</dbReference>
<dbReference type="InterPro" id="IPR008271">
    <property type="entry name" value="Ser/Thr_kinase_AS"/>
</dbReference>
<dbReference type="PROSITE" id="PS50011">
    <property type="entry name" value="PROTEIN_KINASE_DOM"/>
    <property type="match status" value="1"/>
</dbReference>
<feature type="domain" description="Protein kinase" evidence="7">
    <location>
        <begin position="38"/>
        <end position="282"/>
    </location>
</feature>
<comment type="caution">
    <text evidence="8">The sequence shown here is derived from an EMBL/GenBank/DDBJ whole genome shotgun (WGS) entry which is preliminary data.</text>
</comment>
<sequence length="509" mass="56687">MAKDDTLRNEEAQRLLSWALTEKLDGPVEVEEPDLPGFDVLAVLGRGGMGTVYLARHHGLGREVAVKLFTAKGSEQELFVERLKREGRLMAQLEHPNVLGIYDADVLSDGTPYLVLEYVKGEDLQKRIAREKKLSQREALSIAIRVLNGLSAVHALGVIHRDVKPANVLLGEGGCVKVTDFGVSKEAHEERLSLTMTGTAIGTMEYMSPEQANGESVDERADIYSVGVLLYEMLSGITPRGAFEPLTKYGVSKQVNRLVLRCLQRDPNKRPASAANLARQLRKVQRESRRGGRGDVKKVSIALLGGGSCVLVASLFILREMRVETRPEQEPTGIEEVIVRPEPVEEWDLLDGYGVEEARVSGKWWRHAGALLCESSGWALIQFPTDIPTEYRLDLEYTRVDKGGNVVVFLPTSQGLLGVEMSADGFLVLGGNQRREMRLKEGVDYQIRIEVTEQVLRVFLRERRVMVRALEALDLSIPEEWQVKDLNEVAIGAQESGLIVNKFQLRTLK</sequence>
<evidence type="ECO:0000313" key="8">
    <source>
        <dbReference type="EMBL" id="MFD2276405.1"/>
    </source>
</evidence>
<evidence type="ECO:0000256" key="6">
    <source>
        <dbReference type="SAM" id="Phobius"/>
    </source>
</evidence>
<dbReference type="PANTHER" id="PTHR43289:SF30">
    <property type="entry name" value="NON-SPECIFIC SERINE_THREONINE PROTEIN KINASE"/>
    <property type="match status" value="1"/>
</dbReference>
<dbReference type="CDD" id="cd14014">
    <property type="entry name" value="STKc_PknB_like"/>
    <property type="match status" value="1"/>
</dbReference>
<keyword evidence="6" id="KW-0812">Transmembrane</keyword>
<protein>
    <submittedName>
        <fullName evidence="8">Serine/threonine-protein kinase</fullName>
        <ecNumber evidence="8">2.7.11.1</ecNumber>
    </submittedName>
</protein>
<keyword evidence="6" id="KW-0472">Membrane</keyword>
<name>A0ABW5E414_9BACT</name>
<dbReference type="SUPFAM" id="SSF56112">
    <property type="entry name" value="Protein kinase-like (PK-like)"/>
    <property type="match status" value="1"/>
</dbReference>
<keyword evidence="1 8" id="KW-0808">Transferase</keyword>
<organism evidence="8 9">
    <name type="scientific">Rubritalea spongiae</name>
    <dbReference type="NCBI Taxonomy" id="430797"/>
    <lineage>
        <taxon>Bacteria</taxon>
        <taxon>Pseudomonadati</taxon>
        <taxon>Verrucomicrobiota</taxon>
        <taxon>Verrucomicrobiia</taxon>
        <taxon>Verrucomicrobiales</taxon>
        <taxon>Rubritaleaceae</taxon>
        <taxon>Rubritalea</taxon>
    </lineage>
</organism>
<dbReference type="EMBL" id="JBHUJC010000024">
    <property type="protein sequence ID" value="MFD2276405.1"/>
    <property type="molecule type" value="Genomic_DNA"/>
</dbReference>
<dbReference type="Pfam" id="PF00069">
    <property type="entry name" value="Pkinase"/>
    <property type="match status" value="1"/>
</dbReference>
<keyword evidence="4 5" id="KW-0067">ATP-binding</keyword>
<dbReference type="InterPro" id="IPR000719">
    <property type="entry name" value="Prot_kinase_dom"/>
</dbReference>
<reference evidence="9" key="1">
    <citation type="journal article" date="2019" name="Int. J. Syst. Evol. Microbiol.">
        <title>The Global Catalogue of Microorganisms (GCM) 10K type strain sequencing project: providing services to taxonomists for standard genome sequencing and annotation.</title>
        <authorList>
            <consortium name="The Broad Institute Genomics Platform"/>
            <consortium name="The Broad Institute Genome Sequencing Center for Infectious Disease"/>
            <person name="Wu L."/>
            <person name="Ma J."/>
        </authorList>
    </citation>
    <scope>NUCLEOTIDE SEQUENCE [LARGE SCALE GENOMIC DNA]</scope>
    <source>
        <strain evidence="9">JCM 16545</strain>
    </source>
</reference>
<dbReference type="RefSeq" id="WP_377094145.1">
    <property type="nucleotide sequence ID" value="NZ_JBHSJM010000001.1"/>
</dbReference>
<evidence type="ECO:0000256" key="3">
    <source>
        <dbReference type="ARBA" id="ARBA00022777"/>
    </source>
</evidence>
<dbReference type="PROSITE" id="PS00108">
    <property type="entry name" value="PROTEIN_KINASE_ST"/>
    <property type="match status" value="1"/>
</dbReference>
<dbReference type="InterPro" id="IPR017441">
    <property type="entry name" value="Protein_kinase_ATP_BS"/>
</dbReference>
<dbReference type="SMART" id="SM00220">
    <property type="entry name" value="S_TKc"/>
    <property type="match status" value="1"/>
</dbReference>
<keyword evidence="2 5" id="KW-0547">Nucleotide-binding</keyword>
<evidence type="ECO:0000256" key="1">
    <source>
        <dbReference type="ARBA" id="ARBA00022679"/>
    </source>
</evidence>
<dbReference type="Proteomes" id="UP001597297">
    <property type="component" value="Unassembled WGS sequence"/>
</dbReference>
<dbReference type="Gene3D" id="1.10.510.10">
    <property type="entry name" value="Transferase(Phosphotransferase) domain 1"/>
    <property type="match status" value="1"/>
</dbReference>
<evidence type="ECO:0000256" key="4">
    <source>
        <dbReference type="ARBA" id="ARBA00022840"/>
    </source>
</evidence>
<dbReference type="Gene3D" id="3.30.200.20">
    <property type="entry name" value="Phosphorylase Kinase, domain 1"/>
    <property type="match status" value="1"/>
</dbReference>
<gene>
    <name evidence="8" type="ORF">ACFSQZ_07985</name>
</gene>
<dbReference type="InterPro" id="IPR011009">
    <property type="entry name" value="Kinase-like_dom_sf"/>
</dbReference>
<dbReference type="PROSITE" id="PS00107">
    <property type="entry name" value="PROTEIN_KINASE_ATP"/>
    <property type="match status" value="1"/>
</dbReference>
<evidence type="ECO:0000256" key="5">
    <source>
        <dbReference type="PROSITE-ProRule" id="PRU10141"/>
    </source>
</evidence>
<feature type="binding site" evidence="5">
    <location>
        <position position="67"/>
    </location>
    <ligand>
        <name>ATP</name>
        <dbReference type="ChEBI" id="CHEBI:30616"/>
    </ligand>
</feature>
<accession>A0ABW5E414</accession>
<evidence type="ECO:0000256" key="2">
    <source>
        <dbReference type="ARBA" id="ARBA00022741"/>
    </source>
</evidence>
<feature type="transmembrane region" description="Helical" evidence="6">
    <location>
        <begin position="299"/>
        <end position="318"/>
    </location>
</feature>
<keyword evidence="6" id="KW-1133">Transmembrane helix</keyword>
<keyword evidence="9" id="KW-1185">Reference proteome</keyword>
<evidence type="ECO:0000259" key="7">
    <source>
        <dbReference type="PROSITE" id="PS50011"/>
    </source>
</evidence>
<evidence type="ECO:0000313" key="9">
    <source>
        <dbReference type="Proteomes" id="UP001597297"/>
    </source>
</evidence>
<dbReference type="EC" id="2.7.11.1" evidence="8"/>